<comment type="cofactor">
    <cofactor evidence="3">
        <name>pyridoxal 5'-phosphate</name>
        <dbReference type="ChEBI" id="CHEBI:597326"/>
    </cofactor>
</comment>
<name>C8NFH8_9LACT</name>
<keyword evidence="1 2" id="KW-0663">Pyridoxal phosphate</keyword>
<dbReference type="NCBIfam" id="TIGR00044">
    <property type="entry name" value="YggS family pyridoxal phosphate-dependent enzyme"/>
    <property type="match status" value="1"/>
</dbReference>
<gene>
    <name evidence="6" type="primary">ylmE</name>
    <name evidence="6" type="ORF">HMPREF0444_0673</name>
</gene>
<comment type="function">
    <text evidence="2">Pyridoxal 5'-phosphate (PLP)-binding protein, which is involved in PLP homeostasis.</text>
</comment>
<dbReference type="InterPro" id="IPR011078">
    <property type="entry name" value="PyrdxlP_homeostasis"/>
</dbReference>
<dbReference type="PANTHER" id="PTHR10146:SF14">
    <property type="entry name" value="PYRIDOXAL PHOSPHATE HOMEOSTASIS PROTEIN"/>
    <property type="match status" value="1"/>
</dbReference>
<organism evidence="6 7">
    <name type="scientific">Granulicatella adiacens ATCC 49175</name>
    <dbReference type="NCBI Taxonomy" id="638301"/>
    <lineage>
        <taxon>Bacteria</taxon>
        <taxon>Bacillati</taxon>
        <taxon>Bacillota</taxon>
        <taxon>Bacilli</taxon>
        <taxon>Lactobacillales</taxon>
        <taxon>Carnobacteriaceae</taxon>
        <taxon>Granulicatella</taxon>
    </lineage>
</organism>
<evidence type="ECO:0000313" key="7">
    <source>
        <dbReference type="Proteomes" id="UP000005926"/>
    </source>
</evidence>
<dbReference type="PANTHER" id="PTHR10146">
    <property type="entry name" value="PROLINE SYNTHETASE CO-TRANSCRIBED BACTERIAL HOMOLOG PROTEIN"/>
    <property type="match status" value="1"/>
</dbReference>
<dbReference type="HOGENOM" id="CLU_059988_1_3_9"/>
<evidence type="ECO:0000256" key="1">
    <source>
        <dbReference type="ARBA" id="ARBA00022898"/>
    </source>
</evidence>
<dbReference type="Pfam" id="PF01168">
    <property type="entry name" value="Ala_racemase_N"/>
    <property type="match status" value="1"/>
</dbReference>
<accession>C8NFH8</accession>
<proteinExistence type="inferred from homology"/>
<dbReference type="AlphaFoldDB" id="C8NFH8"/>
<dbReference type="RefSeq" id="WP_005605969.1">
    <property type="nucleotide sequence ID" value="NZ_CP102283.1"/>
</dbReference>
<dbReference type="GO" id="GO:0030170">
    <property type="term" value="F:pyridoxal phosphate binding"/>
    <property type="evidence" value="ECO:0007669"/>
    <property type="project" value="UniProtKB-UniRule"/>
</dbReference>
<dbReference type="eggNOG" id="COG0325">
    <property type="taxonomic scope" value="Bacteria"/>
</dbReference>
<feature type="domain" description="Alanine racemase N-terminal" evidence="5">
    <location>
        <begin position="42"/>
        <end position="222"/>
    </location>
</feature>
<sequence>MSIIKQNVSRIMNLVASSCNQVHRLSTEVCPIVVTKNRSQDEVQEMYDLGFRHFAENRVEKLLERQEQFPQEDIIWHLIGPLQKRKVKQVINHIDLFHALDRLSIMSEIDKRLEQPLDCLLEINVSGEETKHGFSPEEAFSAYKESKQYEKIHVAGLMTMAPFEASDEEIRFFFSRLAQLAKKIEEKEKLSQPLQLSMGMSGDFPIAIQCGATYIRIGTSWFETEEE</sequence>
<dbReference type="HAMAP" id="MF_02087">
    <property type="entry name" value="PLP_homeostasis"/>
    <property type="match status" value="1"/>
</dbReference>
<evidence type="ECO:0000256" key="4">
    <source>
        <dbReference type="RuleBase" id="RU004514"/>
    </source>
</evidence>
<protein>
    <recommendedName>
        <fullName evidence="2">Pyridoxal phosphate homeostasis protein</fullName>
        <shortName evidence="2">PLP homeostasis protein</shortName>
    </recommendedName>
</protein>
<dbReference type="GeneID" id="78413000"/>
<dbReference type="CDD" id="cd00635">
    <property type="entry name" value="PLPDE_III_YBL036c_like"/>
    <property type="match status" value="1"/>
</dbReference>
<dbReference type="SUPFAM" id="SSF51419">
    <property type="entry name" value="PLP-binding barrel"/>
    <property type="match status" value="1"/>
</dbReference>
<dbReference type="PIRSF" id="PIRSF004848">
    <property type="entry name" value="YBL036c_PLPDEIII"/>
    <property type="match status" value="1"/>
</dbReference>
<feature type="modified residue" description="N6-(pyridoxal phosphate)lysine" evidence="2 3">
    <location>
        <position position="36"/>
    </location>
</feature>
<keyword evidence="7" id="KW-1185">Reference proteome</keyword>
<dbReference type="Proteomes" id="UP000005926">
    <property type="component" value="Unassembled WGS sequence"/>
</dbReference>
<dbReference type="EMBL" id="ACKZ01000014">
    <property type="protein sequence ID" value="EEW37583.1"/>
    <property type="molecule type" value="Genomic_DNA"/>
</dbReference>
<dbReference type="InterPro" id="IPR001608">
    <property type="entry name" value="Ala_racemase_N"/>
</dbReference>
<evidence type="ECO:0000256" key="3">
    <source>
        <dbReference type="PIRSR" id="PIRSR004848-1"/>
    </source>
</evidence>
<dbReference type="Gene3D" id="3.20.20.10">
    <property type="entry name" value="Alanine racemase"/>
    <property type="match status" value="1"/>
</dbReference>
<reference evidence="6 7" key="1">
    <citation type="submission" date="2009-08" db="EMBL/GenBank/DDBJ databases">
        <authorList>
            <person name="Muzny D."/>
            <person name="Qin X."/>
            <person name="Deng J."/>
            <person name="Jiang H."/>
            <person name="Liu Y."/>
            <person name="Qu J."/>
            <person name="Song X.-Z."/>
            <person name="Zhang L."/>
            <person name="Thornton R."/>
            <person name="Coyle M."/>
            <person name="Francisco L."/>
            <person name="Jackson L."/>
            <person name="Javaid M."/>
            <person name="Korchina V."/>
            <person name="Kovar C."/>
            <person name="Mata R."/>
            <person name="Mathew T."/>
            <person name="Ngo R."/>
            <person name="Nguyen L."/>
            <person name="Nguyen N."/>
            <person name="Okwuonu G."/>
            <person name="Ongeri F."/>
            <person name="Pham C."/>
            <person name="Simmons D."/>
            <person name="Wilczek-Boney K."/>
            <person name="Hale W."/>
            <person name="Jakkamsetti A."/>
            <person name="Pham P."/>
            <person name="Ruth R."/>
            <person name="San Lucas F."/>
            <person name="Warren J."/>
            <person name="Zhang J."/>
            <person name="Zhao Z."/>
            <person name="Zhou C."/>
            <person name="Zhu D."/>
            <person name="Lee S."/>
            <person name="Bess C."/>
            <person name="Blankenburg K."/>
            <person name="Forbes L."/>
            <person name="Fu Q."/>
            <person name="Gubbala S."/>
            <person name="Hirani K."/>
            <person name="Jayaseelan J.C."/>
            <person name="Lara F."/>
            <person name="Munidasa M."/>
            <person name="Palculict T."/>
            <person name="Patil S."/>
            <person name="Pu L.-L."/>
            <person name="Saada N."/>
            <person name="Tang L."/>
            <person name="Weissenberger G."/>
            <person name="Zhu Y."/>
            <person name="Hemphill L."/>
            <person name="Shang Y."/>
            <person name="Youmans B."/>
            <person name="Ayvaz T."/>
            <person name="Ross M."/>
            <person name="Santibanez J."/>
            <person name="Aqrawi P."/>
            <person name="Gross S."/>
            <person name="Joshi V."/>
            <person name="Fowler G."/>
            <person name="Nazareth L."/>
            <person name="Reid J."/>
            <person name="Worley K."/>
            <person name="Petrosino J."/>
            <person name="Highlander S."/>
            <person name="Gibbs R."/>
        </authorList>
    </citation>
    <scope>NUCLEOTIDE SEQUENCE [LARGE SCALE GENOMIC DNA]</scope>
    <source>
        <strain evidence="6 7">ATCC 49175</strain>
    </source>
</reference>
<dbReference type="InterPro" id="IPR029066">
    <property type="entry name" value="PLP-binding_barrel"/>
</dbReference>
<evidence type="ECO:0000256" key="2">
    <source>
        <dbReference type="HAMAP-Rule" id="MF_02087"/>
    </source>
</evidence>
<comment type="similarity">
    <text evidence="2 4">Belongs to the pyridoxal phosphate-binding protein YggS/PROSC family.</text>
</comment>
<comment type="caution">
    <text evidence="6">The sequence shown here is derived from an EMBL/GenBank/DDBJ whole genome shotgun (WGS) entry which is preliminary data.</text>
</comment>
<dbReference type="STRING" id="638301.HMPREF0444_0673"/>
<evidence type="ECO:0000259" key="5">
    <source>
        <dbReference type="Pfam" id="PF01168"/>
    </source>
</evidence>
<evidence type="ECO:0000313" key="6">
    <source>
        <dbReference type="EMBL" id="EEW37583.1"/>
    </source>
</evidence>